<evidence type="ECO:0000313" key="4">
    <source>
        <dbReference type="EMBL" id="KZT05592.1"/>
    </source>
</evidence>
<dbReference type="PANTHER" id="PTHR11820">
    <property type="entry name" value="ACYLPYRUVASE"/>
    <property type="match status" value="1"/>
</dbReference>
<sequence length="305" mass="32438">MAPIRTQWTRLIRFVAAETAQVHLGEPVDPKLDVGQAYQLKKTIKAYEILGSAIDPSAQVTKNVLTVKELLSPLARNELGGVVRCLGLNYADHAAEANLAKPSVPVLFYKPVTSIIGPGAVVTVPRVAQPVQEHIPDYEVELVIVIGKAAKNVSEADAFDYVLGYTGANDVSFRKLQMSAGGGQWGFSKSFDDTNPLGPCIVAASAISDPQHLPLKTVVNGQVLQDGSTANQIFTVRQTIAYLSQGTTLLPGSLILTGTPKGVGFVKKPPLYLKGGDYMSTYVGGGIGTLSNLVVEEEAPEKARL</sequence>
<keyword evidence="2" id="KW-0479">Metal-binding</keyword>
<dbReference type="FunFam" id="3.90.850.10:FF:000002">
    <property type="entry name" value="2-hydroxyhepta-2,4-diene-1,7-dioate isomerase"/>
    <property type="match status" value="1"/>
</dbReference>
<gene>
    <name evidence="4" type="ORF">LAESUDRAFT_750519</name>
</gene>
<dbReference type="STRING" id="1314785.A0A165DTD3"/>
<dbReference type="Gene3D" id="3.90.850.10">
    <property type="entry name" value="Fumarylacetoacetase-like, C-terminal domain"/>
    <property type="match status" value="1"/>
</dbReference>
<organism evidence="4 5">
    <name type="scientific">Laetiporus sulphureus 93-53</name>
    <dbReference type="NCBI Taxonomy" id="1314785"/>
    <lineage>
        <taxon>Eukaryota</taxon>
        <taxon>Fungi</taxon>
        <taxon>Dikarya</taxon>
        <taxon>Basidiomycota</taxon>
        <taxon>Agaricomycotina</taxon>
        <taxon>Agaricomycetes</taxon>
        <taxon>Polyporales</taxon>
        <taxon>Laetiporus</taxon>
    </lineage>
</organism>
<dbReference type="GO" id="GO:0016787">
    <property type="term" value="F:hydrolase activity"/>
    <property type="evidence" value="ECO:0007669"/>
    <property type="project" value="UniProtKB-KW"/>
</dbReference>
<name>A0A165DTD3_9APHY</name>
<feature type="domain" description="Fumarylacetoacetase-like C-terminal" evidence="3">
    <location>
        <begin position="83"/>
        <end position="295"/>
    </location>
</feature>
<dbReference type="Pfam" id="PF01557">
    <property type="entry name" value="FAA_hydrolase"/>
    <property type="match status" value="1"/>
</dbReference>
<dbReference type="OrthoDB" id="411064at2759"/>
<dbReference type="AlphaFoldDB" id="A0A165DTD3"/>
<dbReference type="GO" id="GO:0046872">
    <property type="term" value="F:metal ion binding"/>
    <property type="evidence" value="ECO:0007669"/>
    <property type="project" value="UniProtKB-KW"/>
</dbReference>
<reference evidence="4 5" key="1">
    <citation type="journal article" date="2016" name="Mol. Biol. Evol.">
        <title>Comparative Genomics of Early-Diverging Mushroom-Forming Fungi Provides Insights into the Origins of Lignocellulose Decay Capabilities.</title>
        <authorList>
            <person name="Nagy L.G."/>
            <person name="Riley R."/>
            <person name="Tritt A."/>
            <person name="Adam C."/>
            <person name="Daum C."/>
            <person name="Floudas D."/>
            <person name="Sun H."/>
            <person name="Yadav J.S."/>
            <person name="Pangilinan J."/>
            <person name="Larsson K.H."/>
            <person name="Matsuura K."/>
            <person name="Barry K."/>
            <person name="Labutti K."/>
            <person name="Kuo R."/>
            <person name="Ohm R.A."/>
            <person name="Bhattacharya S.S."/>
            <person name="Shirouzu T."/>
            <person name="Yoshinaga Y."/>
            <person name="Martin F.M."/>
            <person name="Grigoriev I.V."/>
            <person name="Hibbett D.S."/>
        </authorList>
    </citation>
    <scope>NUCLEOTIDE SEQUENCE [LARGE SCALE GENOMIC DNA]</scope>
    <source>
        <strain evidence="4 5">93-53</strain>
    </source>
</reference>
<proteinExistence type="inferred from homology"/>
<dbReference type="Proteomes" id="UP000076871">
    <property type="component" value="Unassembled WGS sequence"/>
</dbReference>
<dbReference type="RefSeq" id="XP_040763332.1">
    <property type="nucleotide sequence ID" value="XM_040911605.1"/>
</dbReference>
<dbReference type="GO" id="GO:0050163">
    <property type="term" value="F:oxaloacetate tautomerase activity"/>
    <property type="evidence" value="ECO:0007669"/>
    <property type="project" value="UniProtKB-ARBA"/>
</dbReference>
<dbReference type="EMBL" id="KV427629">
    <property type="protein sequence ID" value="KZT05592.1"/>
    <property type="molecule type" value="Genomic_DNA"/>
</dbReference>
<keyword evidence="4" id="KW-0378">Hydrolase</keyword>
<evidence type="ECO:0000256" key="1">
    <source>
        <dbReference type="ARBA" id="ARBA00010211"/>
    </source>
</evidence>
<dbReference type="SUPFAM" id="SSF56529">
    <property type="entry name" value="FAH"/>
    <property type="match status" value="1"/>
</dbReference>
<evidence type="ECO:0000259" key="3">
    <source>
        <dbReference type="Pfam" id="PF01557"/>
    </source>
</evidence>
<dbReference type="InParanoid" id="A0A165DTD3"/>
<keyword evidence="5" id="KW-1185">Reference proteome</keyword>
<dbReference type="GO" id="GO:0006107">
    <property type="term" value="P:oxaloacetate metabolic process"/>
    <property type="evidence" value="ECO:0007669"/>
    <property type="project" value="UniProtKB-ARBA"/>
</dbReference>
<accession>A0A165DTD3</accession>
<dbReference type="GeneID" id="63828633"/>
<dbReference type="InterPro" id="IPR011234">
    <property type="entry name" value="Fumarylacetoacetase-like_C"/>
</dbReference>
<evidence type="ECO:0000256" key="2">
    <source>
        <dbReference type="ARBA" id="ARBA00022723"/>
    </source>
</evidence>
<comment type="similarity">
    <text evidence="1">Belongs to the FAH family.</text>
</comment>
<evidence type="ECO:0000313" key="5">
    <source>
        <dbReference type="Proteomes" id="UP000076871"/>
    </source>
</evidence>
<dbReference type="InterPro" id="IPR036663">
    <property type="entry name" value="Fumarylacetoacetase_C_sf"/>
</dbReference>
<protein>
    <submittedName>
        <fullName evidence="4">Fumarylacetoacetate hydrolase</fullName>
    </submittedName>
</protein>